<dbReference type="OrthoDB" id="8243519at2"/>
<reference evidence="1 2" key="1">
    <citation type="submission" date="2016-11" db="EMBL/GenBank/DDBJ databases">
        <authorList>
            <person name="Jaros S."/>
            <person name="Januszkiewicz K."/>
            <person name="Wedrychowicz H."/>
        </authorList>
    </citation>
    <scope>NUCLEOTIDE SEQUENCE [LARGE SCALE GENOMIC DNA]</scope>
    <source>
        <strain evidence="1 2">GAS242</strain>
    </source>
</reference>
<dbReference type="EMBL" id="LT670818">
    <property type="protein sequence ID" value="SHH60143.1"/>
    <property type="molecule type" value="Genomic_DNA"/>
</dbReference>
<sequence length="64" mass="6739">MTVHAPKLLTPEEFASLIEVAVTSPNPTIPAPHLTKLIALGYVVETAKGTVVTGDGLIRITESE</sequence>
<name>A0A1M5UBS4_9BRAD</name>
<proteinExistence type="predicted"/>
<dbReference type="RefSeq" id="WP_079571633.1">
    <property type="nucleotide sequence ID" value="NZ_LT670818.1"/>
</dbReference>
<organism evidence="1 2">
    <name type="scientific">Bradyrhizobium erythrophlei</name>
    <dbReference type="NCBI Taxonomy" id="1437360"/>
    <lineage>
        <taxon>Bacteria</taxon>
        <taxon>Pseudomonadati</taxon>
        <taxon>Pseudomonadota</taxon>
        <taxon>Alphaproteobacteria</taxon>
        <taxon>Hyphomicrobiales</taxon>
        <taxon>Nitrobacteraceae</taxon>
        <taxon>Bradyrhizobium</taxon>
    </lineage>
</organism>
<dbReference type="Proteomes" id="UP000190675">
    <property type="component" value="Chromosome I"/>
</dbReference>
<evidence type="ECO:0000313" key="2">
    <source>
        <dbReference type="Proteomes" id="UP000190675"/>
    </source>
</evidence>
<evidence type="ECO:0000313" key="1">
    <source>
        <dbReference type="EMBL" id="SHH60143.1"/>
    </source>
</evidence>
<dbReference type="AlphaFoldDB" id="A0A1M5UBS4"/>
<protein>
    <submittedName>
        <fullName evidence="1">Uncharacterized protein</fullName>
    </submittedName>
</protein>
<gene>
    <name evidence="1" type="ORF">SAMN05444169_8287</name>
</gene>
<accession>A0A1M5UBS4</accession>